<evidence type="ECO:0000313" key="2">
    <source>
        <dbReference type="Proteomes" id="UP000033220"/>
    </source>
</evidence>
<dbReference type="HOGENOM" id="CLU_2993782_0_0_5"/>
<organism evidence="1 2">
    <name type="scientific">Pararhodospirillum photometricum DSM 122</name>
    <dbReference type="NCBI Taxonomy" id="1150469"/>
    <lineage>
        <taxon>Bacteria</taxon>
        <taxon>Pseudomonadati</taxon>
        <taxon>Pseudomonadota</taxon>
        <taxon>Alphaproteobacteria</taxon>
        <taxon>Rhodospirillales</taxon>
        <taxon>Rhodospirillaceae</taxon>
        <taxon>Pararhodospirillum</taxon>
    </lineage>
</organism>
<proteinExistence type="predicted"/>
<keyword evidence="2" id="KW-1185">Reference proteome</keyword>
<dbReference type="AlphaFoldDB" id="H6SR04"/>
<sequence length="57" mass="6179">MGIKAGMVDIMFSRQGVPGGPRKLPHGVPEKQAPSEESECYCALRVRCQRKGSSCSK</sequence>
<dbReference type="EMBL" id="HE663493">
    <property type="protein sequence ID" value="CCG09726.1"/>
    <property type="molecule type" value="Genomic_DNA"/>
</dbReference>
<dbReference type="KEGG" id="rpm:RSPPHO_03100"/>
<name>H6SR04_PARPM</name>
<reference evidence="1 2" key="1">
    <citation type="submission" date="2012-02" db="EMBL/GenBank/DDBJ databases">
        <title>Shotgun genome sequence of Phaeospirillum photometricum DSM 122.</title>
        <authorList>
            <person name="Duquesne K."/>
            <person name="Sturgis J."/>
        </authorList>
    </citation>
    <scope>NUCLEOTIDE SEQUENCE [LARGE SCALE GENOMIC DNA]</scope>
    <source>
        <strain evidence="2">DSM122</strain>
    </source>
</reference>
<gene>
    <name evidence="1" type="ORF">RSPPHO_03100</name>
</gene>
<dbReference type="Proteomes" id="UP000033220">
    <property type="component" value="Chromosome DSM 122"/>
</dbReference>
<evidence type="ECO:0000313" key="1">
    <source>
        <dbReference type="EMBL" id="CCG09726.1"/>
    </source>
</evidence>
<protein>
    <submittedName>
        <fullName evidence="1">Uncharacterized protein</fullName>
    </submittedName>
</protein>
<accession>H6SR04</accession>